<protein>
    <recommendedName>
        <fullName evidence="1">4Fe-4S ferredoxin-type domain-containing protein</fullName>
    </recommendedName>
</protein>
<feature type="non-terminal residue" evidence="2">
    <location>
        <position position="1"/>
    </location>
</feature>
<dbReference type="AlphaFoldDB" id="X1IQ65"/>
<name>X1IQ65_9ZZZZ</name>
<dbReference type="SUPFAM" id="SSF54862">
    <property type="entry name" value="4Fe-4S ferredoxins"/>
    <property type="match status" value="1"/>
</dbReference>
<evidence type="ECO:0000259" key="1">
    <source>
        <dbReference type="PROSITE" id="PS51379"/>
    </source>
</evidence>
<dbReference type="PANTHER" id="PTHR43122:SF1">
    <property type="entry name" value="IRON-SULFUR-BINDING PROTEIN"/>
    <property type="match status" value="1"/>
</dbReference>
<gene>
    <name evidence="2" type="ORF">S03H2_52718</name>
</gene>
<organism evidence="2">
    <name type="scientific">marine sediment metagenome</name>
    <dbReference type="NCBI Taxonomy" id="412755"/>
    <lineage>
        <taxon>unclassified sequences</taxon>
        <taxon>metagenomes</taxon>
        <taxon>ecological metagenomes</taxon>
    </lineage>
</organism>
<dbReference type="InterPro" id="IPR017896">
    <property type="entry name" value="4Fe4S_Fe-S-bd"/>
</dbReference>
<dbReference type="EMBL" id="BARU01033510">
    <property type="protein sequence ID" value="GAH68259.1"/>
    <property type="molecule type" value="Genomic_DNA"/>
</dbReference>
<dbReference type="PROSITE" id="PS51379">
    <property type="entry name" value="4FE4S_FER_2"/>
    <property type="match status" value="2"/>
</dbReference>
<comment type="caution">
    <text evidence="2">The sequence shown here is derived from an EMBL/GenBank/DDBJ whole genome shotgun (WGS) entry which is preliminary data.</text>
</comment>
<evidence type="ECO:0000313" key="2">
    <source>
        <dbReference type="EMBL" id="GAH68259.1"/>
    </source>
</evidence>
<dbReference type="InterPro" id="IPR017900">
    <property type="entry name" value="4Fe4S_Fe_S_CS"/>
</dbReference>
<accession>X1IQ65</accession>
<dbReference type="PANTHER" id="PTHR43122">
    <property type="entry name" value="FERREDOXIN SUBUNIT OF PYRUVATE:FLAVODOXIN OXIDOREDUCTASE-RELATED"/>
    <property type="match status" value="1"/>
</dbReference>
<feature type="domain" description="4Fe-4S ferredoxin-type" evidence="1">
    <location>
        <begin position="157"/>
        <end position="186"/>
    </location>
</feature>
<dbReference type="PROSITE" id="PS00198">
    <property type="entry name" value="4FE4S_FER_1"/>
    <property type="match status" value="2"/>
</dbReference>
<feature type="domain" description="4Fe-4S ferredoxin-type" evidence="1">
    <location>
        <begin position="187"/>
        <end position="215"/>
    </location>
</feature>
<dbReference type="Pfam" id="PF13237">
    <property type="entry name" value="Fer4_10"/>
    <property type="match status" value="1"/>
</dbReference>
<dbReference type="Gene3D" id="3.30.70.20">
    <property type="match status" value="2"/>
</dbReference>
<reference evidence="2" key="1">
    <citation type="journal article" date="2014" name="Front. Microbiol.">
        <title>High frequency of phylogenetically diverse reductive dehalogenase-homologous genes in deep subseafloor sedimentary metagenomes.</title>
        <authorList>
            <person name="Kawai M."/>
            <person name="Futagami T."/>
            <person name="Toyoda A."/>
            <person name="Takaki Y."/>
            <person name="Nishi S."/>
            <person name="Hori S."/>
            <person name="Arai W."/>
            <person name="Tsubouchi T."/>
            <person name="Morono Y."/>
            <person name="Uchiyama I."/>
            <person name="Ito T."/>
            <person name="Fujiyama A."/>
            <person name="Inagaki F."/>
            <person name="Takami H."/>
        </authorList>
    </citation>
    <scope>NUCLEOTIDE SEQUENCE</scope>
    <source>
        <strain evidence="2">Expedition CK06-06</strain>
    </source>
</reference>
<proteinExistence type="predicted"/>
<sequence>YEDYFIQGWLPESFRVKAAQMRTIPVEKSIEFEHNVSTYDNITKVIDEAEGPFAILNCVCRQVKDILEDPCKATDRREVCMASGIMAQLTIDQGRGRAITKEEALEILQKNQEEGLVIQPDNSQILSFVCSCCSCCCENLSKYILLPNPANVVIANYYAEVDSDLCTGCGTCVEICPMKAIKLKDDISSIIRKRCIGCGNCAAKCPSEAISMNKRERQFTPFPSMDVLFDKVMQRKIRLKEQSIKK</sequence>